<dbReference type="InterPro" id="IPR016181">
    <property type="entry name" value="Acyl_CoA_acyltransferase"/>
</dbReference>
<feature type="domain" description="N-acetyltransferase" evidence="1">
    <location>
        <begin position="2"/>
        <end position="155"/>
    </location>
</feature>
<proteinExistence type="predicted"/>
<name>A0ABQ1HCN1_9GAMM</name>
<dbReference type="Pfam" id="PF13673">
    <property type="entry name" value="Acetyltransf_10"/>
    <property type="match status" value="1"/>
</dbReference>
<dbReference type="PANTHER" id="PTHR43451:SF1">
    <property type="entry name" value="ACETYLTRANSFERASE"/>
    <property type="match status" value="1"/>
</dbReference>
<dbReference type="InterPro" id="IPR000182">
    <property type="entry name" value="GNAT_dom"/>
</dbReference>
<sequence>MIRLRTGGAGDARELAALFTASVHELGKAYYDDEQRRAWASPEPDLARWQDRLAALNVLVAGRNGQTAGFIAFTPDGYIDLLFTAPAHARHGVARALFLAAERHLHALGTYDLHTHASRVARPFFEQVGFTVLAPETVDRDGVALERFAMRKCAAPA</sequence>
<evidence type="ECO:0000313" key="3">
    <source>
        <dbReference type="Proteomes" id="UP000623419"/>
    </source>
</evidence>
<evidence type="ECO:0000259" key="1">
    <source>
        <dbReference type="PROSITE" id="PS51186"/>
    </source>
</evidence>
<protein>
    <submittedName>
        <fullName evidence="2">Acetyltransferase</fullName>
    </submittedName>
</protein>
<keyword evidence="3" id="KW-1185">Reference proteome</keyword>
<organism evidence="2 3">
    <name type="scientific">Arenimonas soli</name>
    <dbReference type="NCBI Taxonomy" id="2269504"/>
    <lineage>
        <taxon>Bacteria</taxon>
        <taxon>Pseudomonadati</taxon>
        <taxon>Pseudomonadota</taxon>
        <taxon>Gammaproteobacteria</taxon>
        <taxon>Lysobacterales</taxon>
        <taxon>Lysobacteraceae</taxon>
        <taxon>Arenimonas</taxon>
    </lineage>
</organism>
<dbReference type="InterPro" id="IPR052564">
    <property type="entry name" value="N-acetyltrans/Recomb-assoc"/>
</dbReference>
<dbReference type="PROSITE" id="PS51186">
    <property type="entry name" value="GNAT"/>
    <property type="match status" value="1"/>
</dbReference>
<dbReference type="Proteomes" id="UP000623419">
    <property type="component" value="Unassembled WGS sequence"/>
</dbReference>
<reference evidence="3" key="1">
    <citation type="journal article" date="2019" name="Int. J. Syst. Evol. Microbiol.">
        <title>The Global Catalogue of Microorganisms (GCM) 10K type strain sequencing project: providing services to taxonomists for standard genome sequencing and annotation.</title>
        <authorList>
            <consortium name="The Broad Institute Genomics Platform"/>
            <consortium name="The Broad Institute Genome Sequencing Center for Infectious Disease"/>
            <person name="Wu L."/>
            <person name="Ma J."/>
        </authorList>
    </citation>
    <scope>NUCLEOTIDE SEQUENCE [LARGE SCALE GENOMIC DNA]</scope>
    <source>
        <strain evidence="3">CGMCC 1.15905</strain>
    </source>
</reference>
<gene>
    <name evidence="2" type="ORF">GCM10011521_04810</name>
</gene>
<dbReference type="SUPFAM" id="SSF55729">
    <property type="entry name" value="Acyl-CoA N-acyltransferases (Nat)"/>
    <property type="match status" value="1"/>
</dbReference>
<dbReference type="Gene3D" id="3.40.630.30">
    <property type="match status" value="1"/>
</dbReference>
<evidence type="ECO:0000313" key="2">
    <source>
        <dbReference type="EMBL" id="GGA69655.1"/>
    </source>
</evidence>
<dbReference type="PANTHER" id="PTHR43451">
    <property type="entry name" value="ACETYLTRANSFERASE (GNAT) FAMILY PROTEIN"/>
    <property type="match status" value="1"/>
</dbReference>
<dbReference type="EMBL" id="BMKC01000001">
    <property type="protein sequence ID" value="GGA69655.1"/>
    <property type="molecule type" value="Genomic_DNA"/>
</dbReference>
<accession>A0ABQ1HCN1</accession>
<comment type="caution">
    <text evidence="2">The sequence shown here is derived from an EMBL/GenBank/DDBJ whole genome shotgun (WGS) entry which is preliminary data.</text>
</comment>
<dbReference type="RefSeq" id="WP_229668425.1">
    <property type="nucleotide sequence ID" value="NZ_BMKC01000001.1"/>
</dbReference>
<dbReference type="CDD" id="cd04301">
    <property type="entry name" value="NAT_SF"/>
    <property type="match status" value="1"/>
</dbReference>